<dbReference type="FunFam" id="1.10.10.10:FF:000001">
    <property type="entry name" value="LysR family transcriptional regulator"/>
    <property type="match status" value="1"/>
</dbReference>
<dbReference type="Pfam" id="PF03466">
    <property type="entry name" value="LysR_substrate"/>
    <property type="match status" value="1"/>
</dbReference>
<dbReference type="InterPro" id="IPR036390">
    <property type="entry name" value="WH_DNA-bd_sf"/>
</dbReference>
<dbReference type="Proteomes" id="UP000863257">
    <property type="component" value="Unassembled WGS sequence"/>
</dbReference>
<dbReference type="PANTHER" id="PTHR30346:SF0">
    <property type="entry name" value="HCA OPERON TRANSCRIPTIONAL ACTIVATOR HCAR"/>
    <property type="match status" value="1"/>
</dbReference>
<feature type="domain" description="HTH lysR-type" evidence="5">
    <location>
        <begin position="5"/>
        <end position="62"/>
    </location>
</feature>
<dbReference type="CDD" id="cd08449">
    <property type="entry name" value="PBP2_XapR"/>
    <property type="match status" value="1"/>
</dbReference>
<dbReference type="GO" id="GO:0003677">
    <property type="term" value="F:DNA binding"/>
    <property type="evidence" value="ECO:0007669"/>
    <property type="project" value="UniProtKB-KW"/>
</dbReference>
<gene>
    <name evidence="6" type="ORF">I7730_15485</name>
</gene>
<protein>
    <submittedName>
        <fullName evidence="6">LysR family transcriptional regulator</fullName>
    </submittedName>
</protein>
<reference evidence="6" key="2">
    <citation type="submission" date="2019-01" db="EMBL/GenBank/DDBJ databases">
        <authorList>
            <consortium name="NCBI Pathogen Detection Project"/>
        </authorList>
    </citation>
    <scope>NUCLEOTIDE SEQUENCE</scope>
    <source>
        <strain evidence="6">BCW_3452</strain>
    </source>
</reference>
<evidence type="ECO:0000313" key="6">
    <source>
        <dbReference type="EMBL" id="HAS8541183.1"/>
    </source>
</evidence>
<evidence type="ECO:0000259" key="5">
    <source>
        <dbReference type="PROSITE" id="PS50931"/>
    </source>
</evidence>
<name>A0A8H9N1Q1_VIBVL</name>
<dbReference type="GO" id="GO:0003700">
    <property type="term" value="F:DNA-binding transcription factor activity"/>
    <property type="evidence" value="ECO:0007669"/>
    <property type="project" value="InterPro"/>
</dbReference>
<dbReference type="InterPro" id="IPR037409">
    <property type="entry name" value="XapR_PBP2"/>
</dbReference>
<dbReference type="Gene3D" id="1.10.10.10">
    <property type="entry name" value="Winged helix-like DNA-binding domain superfamily/Winged helix DNA-binding domain"/>
    <property type="match status" value="1"/>
</dbReference>
<dbReference type="PROSITE" id="PS50931">
    <property type="entry name" value="HTH_LYSR"/>
    <property type="match status" value="1"/>
</dbReference>
<dbReference type="InterPro" id="IPR000847">
    <property type="entry name" value="LysR_HTH_N"/>
</dbReference>
<dbReference type="SUPFAM" id="SSF53850">
    <property type="entry name" value="Periplasmic binding protein-like II"/>
    <property type="match status" value="1"/>
</dbReference>
<comment type="similarity">
    <text evidence="1">Belongs to the LysR transcriptional regulatory family.</text>
</comment>
<dbReference type="GO" id="GO:0032993">
    <property type="term" value="C:protein-DNA complex"/>
    <property type="evidence" value="ECO:0007669"/>
    <property type="project" value="TreeGrafter"/>
</dbReference>
<dbReference type="EMBL" id="DACRBY010000019">
    <property type="protein sequence ID" value="HAS8541183.1"/>
    <property type="molecule type" value="Genomic_DNA"/>
</dbReference>
<keyword evidence="3" id="KW-0238">DNA-binding</keyword>
<comment type="caution">
    <text evidence="6">The sequence shown here is derived from an EMBL/GenBank/DDBJ whole genome shotgun (WGS) entry which is preliminary data.</text>
</comment>
<proteinExistence type="inferred from homology"/>
<evidence type="ECO:0000256" key="2">
    <source>
        <dbReference type="ARBA" id="ARBA00023015"/>
    </source>
</evidence>
<keyword evidence="4" id="KW-0804">Transcription</keyword>
<dbReference type="Pfam" id="PF00126">
    <property type="entry name" value="HTH_1"/>
    <property type="match status" value="1"/>
</dbReference>
<evidence type="ECO:0000256" key="4">
    <source>
        <dbReference type="ARBA" id="ARBA00023163"/>
    </source>
</evidence>
<dbReference type="Gene3D" id="3.40.190.10">
    <property type="entry name" value="Periplasmic binding protein-like II"/>
    <property type="match status" value="2"/>
</dbReference>
<evidence type="ECO:0000256" key="3">
    <source>
        <dbReference type="ARBA" id="ARBA00023125"/>
    </source>
</evidence>
<dbReference type="InterPro" id="IPR036388">
    <property type="entry name" value="WH-like_DNA-bd_sf"/>
</dbReference>
<keyword evidence="2" id="KW-0805">Transcription regulation</keyword>
<organism evidence="6">
    <name type="scientific">Vibrio vulnificus</name>
    <dbReference type="NCBI Taxonomy" id="672"/>
    <lineage>
        <taxon>Bacteria</taxon>
        <taxon>Pseudomonadati</taxon>
        <taxon>Pseudomonadota</taxon>
        <taxon>Gammaproteobacteria</taxon>
        <taxon>Vibrionales</taxon>
        <taxon>Vibrionaceae</taxon>
        <taxon>Vibrio</taxon>
    </lineage>
</organism>
<dbReference type="PRINTS" id="PR00039">
    <property type="entry name" value="HTHLYSR"/>
</dbReference>
<dbReference type="InterPro" id="IPR005119">
    <property type="entry name" value="LysR_subst-bd"/>
</dbReference>
<dbReference type="AlphaFoldDB" id="A0A8H9N1Q1"/>
<sequence>MEERITLKMLRYFDKVAQLGQFSRAAEQLNITKSPLSAQIKELEEVLGTALFERNTRNVQLTKAGEQLQAECITLFAQFERSVHRVKQCAREEKQQLDIGLMSSIFWAGFGPAFHALQQLMPHATLNLLELSPEKQVRQLLMHQIDLGLVRFADTRDVAPLMSECLYQEFMVVALPNEHPLAQRGQLTLSDLKSADFVMLKQENSSSTRLIVEYCAKAGYRPNIVQEVVEPNTLLAVISARQAVSIVPQSYANLSWPQVRFIPLKQRIPAGVYALYHPETQSNIKRMIDELKQAIEKREKQSEREPGRMNRQPQ</sequence>
<dbReference type="PANTHER" id="PTHR30346">
    <property type="entry name" value="TRANSCRIPTIONAL DUAL REGULATOR HCAR-RELATED"/>
    <property type="match status" value="1"/>
</dbReference>
<accession>A0A8H9N1Q1</accession>
<dbReference type="RefSeq" id="WP_058666464.1">
    <property type="nucleotide sequence ID" value="NZ_CP035783.1"/>
</dbReference>
<reference evidence="6" key="1">
    <citation type="journal article" date="2018" name="Genome Biol.">
        <title>SKESA: strategic k-mer extension for scrupulous assemblies.</title>
        <authorList>
            <person name="Souvorov A."/>
            <person name="Agarwala R."/>
            <person name="Lipman D.J."/>
        </authorList>
    </citation>
    <scope>NUCLEOTIDE SEQUENCE</scope>
    <source>
        <strain evidence="6">BCW_3452</strain>
    </source>
</reference>
<evidence type="ECO:0000256" key="1">
    <source>
        <dbReference type="ARBA" id="ARBA00009437"/>
    </source>
</evidence>
<dbReference type="SUPFAM" id="SSF46785">
    <property type="entry name" value="Winged helix' DNA-binding domain"/>
    <property type="match status" value="1"/>
</dbReference>